<keyword evidence="2" id="KW-1185">Reference proteome</keyword>
<protein>
    <submittedName>
        <fullName evidence="1">Uncharacterized protein</fullName>
    </submittedName>
</protein>
<dbReference type="EMBL" id="CAVMJV010000088">
    <property type="protein sequence ID" value="CAK5091398.1"/>
    <property type="molecule type" value="Genomic_DNA"/>
</dbReference>
<gene>
    <name evidence="1" type="ORF">MENTE1834_LOCUS39234</name>
</gene>
<comment type="caution">
    <text evidence="1">The sequence shown here is derived from an EMBL/GenBank/DDBJ whole genome shotgun (WGS) entry which is preliminary data.</text>
</comment>
<name>A0ACB1AJJ3_MELEN</name>
<sequence>MPLEYHNGTQKSIYAIYHIALLLLDEAKLHYQYSAYCPIFSTILQSDFAVALIVCFGVPEVPFAVD</sequence>
<accession>A0ACB1AJJ3</accession>
<organism evidence="1 2">
    <name type="scientific">Meloidogyne enterolobii</name>
    <name type="common">Root-knot nematode worm</name>
    <name type="synonym">Meloidogyne mayaguensis</name>
    <dbReference type="NCBI Taxonomy" id="390850"/>
    <lineage>
        <taxon>Eukaryota</taxon>
        <taxon>Metazoa</taxon>
        <taxon>Ecdysozoa</taxon>
        <taxon>Nematoda</taxon>
        <taxon>Chromadorea</taxon>
        <taxon>Rhabditida</taxon>
        <taxon>Tylenchina</taxon>
        <taxon>Tylenchomorpha</taxon>
        <taxon>Tylenchoidea</taxon>
        <taxon>Meloidogynidae</taxon>
        <taxon>Meloidogyninae</taxon>
        <taxon>Meloidogyne</taxon>
    </lineage>
</organism>
<evidence type="ECO:0000313" key="2">
    <source>
        <dbReference type="Proteomes" id="UP001497535"/>
    </source>
</evidence>
<reference evidence="1" key="1">
    <citation type="submission" date="2023-11" db="EMBL/GenBank/DDBJ databases">
        <authorList>
            <person name="Poullet M."/>
        </authorList>
    </citation>
    <scope>NUCLEOTIDE SEQUENCE</scope>
    <source>
        <strain evidence="1">E1834</strain>
    </source>
</reference>
<proteinExistence type="predicted"/>
<dbReference type="Proteomes" id="UP001497535">
    <property type="component" value="Unassembled WGS sequence"/>
</dbReference>
<evidence type="ECO:0000313" key="1">
    <source>
        <dbReference type="EMBL" id="CAK5091398.1"/>
    </source>
</evidence>